<dbReference type="Proteomes" id="UP001150924">
    <property type="component" value="Unassembled WGS sequence"/>
</dbReference>
<name>A0A9X3IW59_9BACT</name>
<evidence type="ECO:0000313" key="2">
    <source>
        <dbReference type="Proteomes" id="UP001150924"/>
    </source>
</evidence>
<comment type="caution">
    <text evidence="1">The sequence shown here is derived from an EMBL/GenBank/DDBJ whole genome shotgun (WGS) entry which is preliminary data.</text>
</comment>
<gene>
    <name evidence="1" type="ORF">OV079_02485</name>
</gene>
<dbReference type="AlphaFoldDB" id="A0A9X3IW59"/>
<reference evidence="1" key="1">
    <citation type="submission" date="2022-11" db="EMBL/GenBank/DDBJ databases">
        <title>Minimal conservation of predation-associated metabolite biosynthetic gene clusters underscores biosynthetic potential of Myxococcota including descriptions for ten novel species: Archangium lansinium sp. nov., Myxococcus landrumus sp. nov., Nannocystis bai.</title>
        <authorList>
            <person name="Ahearne A."/>
            <person name="Stevens C."/>
            <person name="Phillips K."/>
        </authorList>
    </citation>
    <scope>NUCLEOTIDE SEQUENCE</scope>
    <source>
        <strain evidence="1">Na p29</strain>
    </source>
</reference>
<protein>
    <submittedName>
        <fullName evidence="1">Uncharacterized protein</fullName>
    </submittedName>
</protein>
<evidence type="ECO:0000313" key="1">
    <source>
        <dbReference type="EMBL" id="MCY1004453.1"/>
    </source>
</evidence>
<accession>A0A9X3IW59</accession>
<keyword evidence="2" id="KW-1185">Reference proteome</keyword>
<proteinExistence type="predicted"/>
<sequence>MLYSEITLQESNRSGRTVFKIVEGKKPVAPGSFIVFEQPARPGWATGCYVLKYRLANNGNNHDDIQIEWFIDDYPLDAVHYGDDIYQLNNTFIGDGKLPVPLARGKHCCIGANNRLRAKISHIGTSNQVENIRLYVEHANAVKCCSGCAAGRGCQSGCKNAKDE</sequence>
<dbReference type="RefSeq" id="WP_267766000.1">
    <property type="nucleotide sequence ID" value="NZ_JAPNKE010000002.1"/>
</dbReference>
<organism evidence="1 2">
    <name type="scientific">Nannocystis pusilla</name>
    <dbReference type="NCBI Taxonomy" id="889268"/>
    <lineage>
        <taxon>Bacteria</taxon>
        <taxon>Pseudomonadati</taxon>
        <taxon>Myxococcota</taxon>
        <taxon>Polyangia</taxon>
        <taxon>Nannocystales</taxon>
        <taxon>Nannocystaceae</taxon>
        <taxon>Nannocystis</taxon>
    </lineage>
</organism>
<dbReference type="EMBL" id="JAPNKE010000002">
    <property type="protein sequence ID" value="MCY1004453.1"/>
    <property type="molecule type" value="Genomic_DNA"/>
</dbReference>